<comment type="caution">
    <text evidence="2">The sequence shown here is derived from an EMBL/GenBank/DDBJ whole genome shotgun (WGS) entry which is preliminary data.</text>
</comment>
<dbReference type="GO" id="GO:0008115">
    <property type="term" value="F:sarcosine oxidase activity"/>
    <property type="evidence" value="ECO:0007669"/>
    <property type="project" value="InterPro"/>
</dbReference>
<organism evidence="2 3">
    <name type="scientific">Kushneria sinocarnis</name>
    <dbReference type="NCBI Taxonomy" id="595502"/>
    <lineage>
        <taxon>Bacteria</taxon>
        <taxon>Pseudomonadati</taxon>
        <taxon>Pseudomonadota</taxon>
        <taxon>Gammaproteobacteria</taxon>
        <taxon>Oceanospirillales</taxon>
        <taxon>Halomonadaceae</taxon>
        <taxon>Kushneria</taxon>
    </lineage>
</organism>
<dbReference type="OrthoDB" id="7159274at2"/>
<dbReference type="InterPro" id="IPR038561">
    <property type="entry name" value="SoxD_sf"/>
</dbReference>
<dbReference type="Gene3D" id="3.30.2270.10">
    <property type="entry name" value="Folate-binding superfamily"/>
    <property type="match status" value="1"/>
</dbReference>
<evidence type="ECO:0000313" key="3">
    <source>
        <dbReference type="Proteomes" id="UP000281975"/>
    </source>
</evidence>
<evidence type="ECO:0000256" key="1">
    <source>
        <dbReference type="SAM" id="MobiDB-lite"/>
    </source>
</evidence>
<feature type="region of interest" description="Disordered" evidence="1">
    <location>
        <begin position="89"/>
        <end position="111"/>
    </location>
</feature>
<dbReference type="InterPro" id="IPR006279">
    <property type="entry name" value="SoxD"/>
</dbReference>
<accession>A0A420WZ53</accession>
<dbReference type="Pfam" id="PF04267">
    <property type="entry name" value="SoxD"/>
    <property type="match status" value="1"/>
</dbReference>
<proteinExistence type="predicted"/>
<dbReference type="AlphaFoldDB" id="A0A420WZ53"/>
<sequence>MFYIRCPYTNEYHSEEEFKPCGQAQIRRADSPVSTSDEQWGDYLFFRDNIRGVHHEMWLHLPTRRYFNVTRHTVTNEILETWRMGEEPRYQSDGRGGVIDTRADNDSEEVA</sequence>
<name>A0A420WZ53_9GAMM</name>
<reference evidence="2 3" key="1">
    <citation type="submission" date="2018-10" db="EMBL/GenBank/DDBJ databases">
        <title>Genomic Encyclopedia of Type Strains, Phase IV (KMG-IV): sequencing the most valuable type-strain genomes for metagenomic binning, comparative biology and taxonomic classification.</title>
        <authorList>
            <person name="Goeker M."/>
        </authorList>
    </citation>
    <scope>NUCLEOTIDE SEQUENCE [LARGE SCALE GENOMIC DNA]</scope>
    <source>
        <strain evidence="2 3">DSM 23229</strain>
    </source>
</reference>
<keyword evidence="3" id="KW-1185">Reference proteome</keyword>
<dbReference type="GO" id="GO:0046653">
    <property type="term" value="P:tetrahydrofolate metabolic process"/>
    <property type="evidence" value="ECO:0007669"/>
    <property type="project" value="InterPro"/>
</dbReference>
<dbReference type="RefSeq" id="WP_121171074.1">
    <property type="nucleotide sequence ID" value="NZ_RBIN01000002.1"/>
</dbReference>
<dbReference type="EMBL" id="RBIN01000002">
    <property type="protein sequence ID" value="RKR06560.1"/>
    <property type="molecule type" value="Genomic_DNA"/>
</dbReference>
<gene>
    <name evidence="2" type="ORF">C7446_0541</name>
</gene>
<protein>
    <submittedName>
        <fullName evidence="2">Heterotetrameric sarcosine oxidase delta subunit</fullName>
    </submittedName>
</protein>
<evidence type="ECO:0000313" key="2">
    <source>
        <dbReference type="EMBL" id="RKR06560.1"/>
    </source>
</evidence>
<dbReference type="Proteomes" id="UP000281975">
    <property type="component" value="Unassembled WGS sequence"/>
</dbReference>